<dbReference type="InterPro" id="IPR014730">
    <property type="entry name" value="ETF_a/b_N"/>
</dbReference>
<accession>A0ABT8YC89</accession>
<evidence type="ECO:0000313" key="5">
    <source>
        <dbReference type="Proteomes" id="UP001169764"/>
    </source>
</evidence>
<dbReference type="InterPro" id="IPR029035">
    <property type="entry name" value="DHS-like_NAD/FAD-binding_dom"/>
</dbReference>
<gene>
    <name evidence="4" type="ORF">Q4F19_16315</name>
</gene>
<dbReference type="InterPro" id="IPR014729">
    <property type="entry name" value="Rossmann-like_a/b/a_fold"/>
</dbReference>
<dbReference type="InterPro" id="IPR033947">
    <property type="entry name" value="ETF_alpha_N"/>
</dbReference>
<organism evidence="4 5">
    <name type="scientific">Sphingomonas natans</name>
    <dbReference type="NCBI Taxonomy" id="3063330"/>
    <lineage>
        <taxon>Bacteria</taxon>
        <taxon>Pseudomonadati</taxon>
        <taxon>Pseudomonadota</taxon>
        <taxon>Alphaproteobacteria</taxon>
        <taxon>Sphingomonadales</taxon>
        <taxon>Sphingomonadaceae</taxon>
        <taxon>Sphingomonas</taxon>
    </lineage>
</organism>
<dbReference type="SMART" id="SM00893">
    <property type="entry name" value="ETF"/>
    <property type="match status" value="1"/>
</dbReference>
<keyword evidence="5" id="KW-1185">Reference proteome</keyword>
<reference evidence="4" key="1">
    <citation type="submission" date="2023-07" db="EMBL/GenBank/DDBJ databases">
        <authorList>
            <person name="Kim M."/>
        </authorList>
    </citation>
    <scope>NUCLEOTIDE SEQUENCE</scope>
    <source>
        <strain evidence="4">BIUV-7</strain>
    </source>
</reference>
<dbReference type="RefSeq" id="WP_303544722.1">
    <property type="nucleotide sequence ID" value="NZ_JAUOTP010000008.1"/>
</dbReference>
<dbReference type="Pfam" id="PF00766">
    <property type="entry name" value="ETF_alpha"/>
    <property type="match status" value="1"/>
</dbReference>
<dbReference type="Gene3D" id="3.40.50.1220">
    <property type="entry name" value="TPP-binding domain"/>
    <property type="match status" value="1"/>
</dbReference>
<dbReference type="PIRSF" id="PIRSF000089">
    <property type="entry name" value="Electra_flavoP_a"/>
    <property type="match status" value="1"/>
</dbReference>
<dbReference type="Gene3D" id="3.40.50.620">
    <property type="entry name" value="HUPs"/>
    <property type="match status" value="1"/>
</dbReference>
<proteinExistence type="inferred from homology"/>
<dbReference type="CDD" id="cd01715">
    <property type="entry name" value="ETF_alpha"/>
    <property type="match status" value="1"/>
</dbReference>
<comment type="caution">
    <text evidence="4">The sequence shown here is derived from an EMBL/GenBank/DDBJ whole genome shotgun (WGS) entry which is preliminary data.</text>
</comment>
<keyword evidence="2" id="KW-0813">Transport</keyword>
<sequence length="308" mass="31200">MSVLVWVEHEAGAVKDATLSTVTAASQLGDVHLLVAGAGVGSVAEAAAKIAGVAKVVVLDDAAFEHALPENVAPAIVAMMADHDAFVAPATSNGKNIAPRVAALLDVMQISDILSVEGPDTFTRPIYAGNAIATVQSADSKKVITVRGTAFEKAAREGGSGVIEAATGSDAGLSSFVGAEIAKSERPELTSAKIIVSGGRALASAEQFHEVIDPLADKLGAGVGASRAAVDAGYAPNDYQVGQTGKIVAPEVYVAVGISGAIQHLAGMKDSKTIIAINKDEDAPIFQVADIGLVGDLFKIVPELTGKL</sequence>
<dbReference type="PANTHER" id="PTHR43153:SF1">
    <property type="entry name" value="ELECTRON TRANSFER FLAVOPROTEIN SUBUNIT ALPHA, MITOCHONDRIAL"/>
    <property type="match status" value="1"/>
</dbReference>
<evidence type="ECO:0000256" key="2">
    <source>
        <dbReference type="ARBA" id="ARBA00022982"/>
    </source>
</evidence>
<protein>
    <submittedName>
        <fullName evidence="4">Electron transfer flavoprotein subunit alpha/FixB family protein</fullName>
    </submittedName>
</protein>
<name>A0ABT8YC89_9SPHN</name>
<dbReference type="Pfam" id="PF01012">
    <property type="entry name" value="ETF"/>
    <property type="match status" value="1"/>
</dbReference>
<dbReference type="EMBL" id="JAUOTP010000008">
    <property type="protein sequence ID" value="MDO6415955.1"/>
    <property type="molecule type" value="Genomic_DNA"/>
</dbReference>
<dbReference type="SUPFAM" id="SSF52467">
    <property type="entry name" value="DHS-like NAD/FAD-binding domain"/>
    <property type="match status" value="1"/>
</dbReference>
<evidence type="ECO:0000259" key="3">
    <source>
        <dbReference type="SMART" id="SM00893"/>
    </source>
</evidence>
<dbReference type="Proteomes" id="UP001169764">
    <property type="component" value="Unassembled WGS sequence"/>
</dbReference>
<comment type="similarity">
    <text evidence="1">Belongs to the ETF alpha-subunit/FixB family.</text>
</comment>
<dbReference type="InterPro" id="IPR001308">
    <property type="entry name" value="ETF_a/FixB"/>
</dbReference>
<evidence type="ECO:0000313" key="4">
    <source>
        <dbReference type="EMBL" id="MDO6415955.1"/>
    </source>
</evidence>
<evidence type="ECO:0000256" key="1">
    <source>
        <dbReference type="ARBA" id="ARBA00005817"/>
    </source>
</evidence>
<dbReference type="InterPro" id="IPR014731">
    <property type="entry name" value="ETF_asu_C"/>
</dbReference>
<dbReference type="SUPFAM" id="SSF52402">
    <property type="entry name" value="Adenine nucleotide alpha hydrolases-like"/>
    <property type="match status" value="1"/>
</dbReference>
<feature type="domain" description="Electron transfer flavoprotein alpha/beta-subunit N-terminal" evidence="3">
    <location>
        <begin position="3"/>
        <end position="180"/>
    </location>
</feature>
<keyword evidence="2" id="KW-0249">Electron transport</keyword>
<dbReference type="PANTHER" id="PTHR43153">
    <property type="entry name" value="ELECTRON TRANSFER FLAVOPROTEIN ALPHA"/>
    <property type="match status" value="1"/>
</dbReference>